<feature type="transmembrane region" description="Helical" evidence="3">
    <location>
        <begin position="220"/>
        <end position="238"/>
    </location>
</feature>
<dbReference type="SUPFAM" id="SSF103473">
    <property type="entry name" value="MFS general substrate transporter"/>
    <property type="match status" value="1"/>
</dbReference>
<sequence length="462" mass="47420">MADEERNPLLRGEGEEEVDPGIKTKTAEIPAGYKAMPVSFLASCAMAATAASTVYAYAHILCHDASRCADKEKAAYASAVALATTIANVCGLVAVGIYQRLPTRGALALWVGLRAGSVVVLSAGGVFLLLPLLHLHSSLPADSRLQTVLYKSIALGLSARILEGLATDNTLHMALNGLYARAEDQRLVGRMMSASLALYMAGMALSPALAALLSDFRVSFAAALAVFALTAVYLAVVGRLGGSGPDKQGEEESNGHDQEGERNRPNNMMSAVMALAQPALYLASDRVIAAHGGAMLLYNAAVSYMFPALMVHATLRFGFSPGQNGLILSVAAGSSALYLVVAAWFARPARDAPAALVSLAVLIAAMCALAAASVAWALFPLVAAAALGLATPSFVKAHLVHRRPGDSLAVAALSISEGVGSLASAPLLGAWQSAHPGGSVLYVAAGLATASAVVFAVGCRRG</sequence>
<dbReference type="InterPro" id="IPR036259">
    <property type="entry name" value="MFS_trans_sf"/>
</dbReference>
<feature type="transmembrane region" description="Helical" evidence="3">
    <location>
        <begin position="352"/>
        <end position="371"/>
    </location>
</feature>
<feature type="transmembrane region" description="Helical" evidence="3">
    <location>
        <begin position="440"/>
        <end position="459"/>
    </location>
</feature>
<feature type="region of interest" description="Disordered" evidence="2">
    <location>
        <begin position="1"/>
        <end position="21"/>
    </location>
</feature>
<dbReference type="Proteomes" id="UP001360953">
    <property type="component" value="Unassembled WGS sequence"/>
</dbReference>
<feature type="transmembrane region" description="Helical" evidence="3">
    <location>
        <begin position="377"/>
        <end position="395"/>
    </location>
</feature>
<keyword evidence="3" id="KW-0472">Membrane</keyword>
<comment type="caution">
    <text evidence="4">The sequence shown here is derived from an EMBL/GenBank/DDBJ whole genome shotgun (WGS) entry which is preliminary data.</text>
</comment>
<feature type="transmembrane region" description="Helical" evidence="3">
    <location>
        <begin position="40"/>
        <end position="62"/>
    </location>
</feature>
<evidence type="ECO:0000256" key="1">
    <source>
        <dbReference type="ARBA" id="ARBA00004141"/>
    </source>
</evidence>
<reference evidence="4 5" key="1">
    <citation type="submission" date="2024-04" db="EMBL/GenBank/DDBJ databases">
        <title>Phyllosticta paracitricarpa is synonymous to the EU quarantine fungus P. citricarpa based on phylogenomic analyses.</title>
        <authorList>
            <consortium name="Lawrence Berkeley National Laboratory"/>
            <person name="Van ingen-buijs V.A."/>
            <person name="Van westerhoven A.C."/>
            <person name="Haridas S."/>
            <person name="Skiadas P."/>
            <person name="Martin F."/>
            <person name="Groenewald J.Z."/>
            <person name="Crous P.W."/>
            <person name="Seidl M.F."/>
        </authorList>
    </citation>
    <scope>NUCLEOTIDE SEQUENCE [LARGE SCALE GENOMIC DNA]</scope>
    <source>
        <strain evidence="4 5">CPC 17464</strain>
    </source>
</reference>
<keyword evidence="3" id="KW-1133">Transmembrane helix</keyword>
<dbReference type="GeneID" id="92026929"/>
<feature type="transmembrane region" description="Helical" evidence="3">
    <location>
        <begin position="107"/>
        <end position="130"/>
    </location>
</feature>
<proteinExistence type="predicted"/>
<dbReference type="Pfam" id="PF07690">
    <property type="entry name" value="MFS_1"/>
    <property type="match status" value="1"/>
</dbReference>
<dbReference type="InterPro" id="IPR011701">
    <property type="entry name" value="MFS"/>
</dbReference>
<feature type="transmembrane region" description="Helical" evidence="3">
    <location>
        <begin position="407"/>
        <end position="428"/>
    </location>
</feature>
<accession>A0ABR1LAW2</accession>
<protein>
    <recommendedName>
        <fullName evidence="6">MFS transporter</fullName>
    </recommendedName>
</protein>
<evidence type="ECO:0008006" key="6">
    <source>
        <dbReference type="Google" id="ProtNLM"/>
    </source>
</evidence>
<evidence type="ECO:0000256" key="2">
    <source>
        <dbReference type="SAM" id="MobiDB-lite"/>
    </source>
</evidence>
<evidence type="ECO:0000313" key="5">
    <source>
        <dbReference type="Proteomes" id="UP001360953"/>
    </source>
</evidence>
<keyword evidence="5" id="KW-1185">Reference proteome</keyword>
<dbReference type="RefSeq" id="XP_066651043.1">
    <property type="nucleotide sequence ID" value="XM_066794023.1"/>
</dbReference>
<dbReference type="EMBL" id="JBBPEH010000013">
    <property type="protein sequence ID" value="KAK7530970.1"/>
    <property type="molecule type" value="Genomic_DNA"/>
</dbReference>
<feature type="region of interest" description="Disordered" evidence="2">
    <location>
        <begin position="244"/>
        <end position="264"/>
    </location>
</feature>
<organism evidence="4 5">
    <name type="scientific">Phyllosticta citribraziliensis</name>
    <dbReference type="NCBI Taxonomy" id="989973"/>
    <lineage>
        <taxon>Eukaryota</taxon>
        <taxon>Fungi</taxon>
        <taxon>Dikarya</taxon>
        <taxon>Ascomycota</taxon>
        <taxon>Pezizomycotina</taxon>
        <taxon>Dothideomycetes</taxon>
        <taxon>Dothideomycetes incertae sedis</taxon>
        <taxon>Botryosphaeriales</taxon>
        <taxon>Phyllostictaceae</taxon>
        <taxon>Phyllosticta</taxon>
    </lineage>
</organism>
<gene>
    <name evidence="4" type="ORF">J3D65DRAFT_143793</name>
</gene>
<keyword evidence="3" id="KW-0812">Transmembrane</keyword>
<evidence type="ECO:0000256" key="3">
    <source>
        <dbReference type="SAM" id="Phobius"/>
    </source>
</evidence>
<comment type="subcellular location">
    <subcellularLocation>
        <location evidence="1">Membrane</location>
        <topology evidence="1">Multi-pass membrane protein</topology>
    </subcellularLocation>
</comment>
<feature type="transmembrane region" description="Helical" evidence="3">
    <location>
        <begin position="74"/>
        <end position="101"/>
    </location>
</feature>
<feature type="transmembrane region" description="Helical" evidence="3">
    <location>
        <begin position="296"/>
        <end position="319"/>
    </location>
</feature>
<feature type="transmembrane region" description="Helical" evidence="3">
    <location>
        <begin position="196"/>
        <end position="214"/>
    </location>
</feature>
<evidence type="ECO:0000313" key="4">
    <source>
        <dbReference type="EMBL" id="KAK7530970.1"/>
    </source>
</evidence>
<feature type="transmembrane region" description="Helical" evidence="3">
    <location>
        <begin position="325"/>
        <end position="345"/>
    </location>
</feature>
<feature type="compositionally biased region" description="Basic and acidic residues" evidence="2">
    <location>
        <begin position="247"/>
        <end position="264"/>
    </location>
</feature>
<dbReference type="Gene3D" id="1.20.1250.20">
    <property type="entry name" value="MFS general substrate transporter like domains"/>
    <property type="match status" value="1"/>
</dbReference>
<name>A0ABR1LAW2_9PEZI</name>